<dbReference type="Gene3D" id="2.30.30.100">
    <property type="match status" value="4"/>
</dbReference>
<evidence type="ECO:0000256" key="2">
    <source>
        <dbReference type="ARBA" id="ARBA00022737"/>
    </source>
</evidence>
<dbReference type="InterPro" id="IPR003644">
    <property type="entry name" value="Calx_beta"/>
</dbReference>
<keyword evidence="7" id="KW-1185">Reference proteome</keyword>
<keyword evidence="3" id="KW-0106">Calcium</keyword>
<dbReference type="InterPro" id="IPR013519">
    <property type="entry name" value="Int_alpha_beta-p"/>
</dbReference>
<evidence type="ECO:0000259" key="5">
    <source>
        <dbReference type="Pfam" id="PF03160"/>
    </source>
</evidence>
<organism evidence="6 7">
    <name type="scientific">Dokdonella soli</name>
    <dbReference type="NCBI Taxonomy" id="529810"/>
    <lineage>
        <taxon>Bacteria</taxon>
        <taxon>Pseudomonadati</taxon>
        <taxon>Pseudomonadota</taxon>
        <taxon>Gammaproteobacteria</taxon>
        <taxon>Lysobacterales</taxon>
        <taxon>Rhodanobacteraceae</taxon>
        <taxon>Dokdonella</taxon>
    </lineage>
</organism>
<feature type="domain" description="Calx-beta" evidence="5">
    <location>
        <begin position="4"/>
        <end position="71"/>
    </location>
</feature>
<dbReference type="SUPFAM" id="SSF141072">
    <property type="entry name" value="CalX-like"/>
    <property type="match status" value="1"/>
</dbReference>
<proteinExistence type="predicted"/>
<evidence type="ECO:0000256" key="1">
    <source>
        <dbReference type="ARBA" id="ARBA00022729"/>
    </source>
</evidence>
<evidence type="ECO:0000256" key="4">
    <source>
        <dbReference type="ARBA" id="ARBA00023180"/>
    </source>
</evidence>
<evidence type="ECO:0000313" key="7">
    <source>
        <dbReference type="Proteomes" id="UP001501523"/>
    </source>
</evidence>
<name>A0ABN1IU89_9GAMM</name>
<dbReference type="SMART" id="SM00191">
    <property type="entry name" value="Int_alpha"/>
    <property type="match status" value="13"/>
</dbReference>
<evidence type="ECO:0000256" key="3">
    <source>
        <dbReference type="ARBA" id="ARBA00022837"/>
    </source>
</evidence>
<dbReference type="SUPFAM" id="SSF69318">
    <property type="entry name" value="Integrin alpha N-terminal domain"/>
    <property type="match status" value="3"/>
</dbReference>
<dbReference type="Pfam" id="PF01839">
    <property type="entry name" value="FG-GAP"/>
    <property type="match status" value="3"/>
</dbReference>
<protein>
    <recommendedName>
        <fullName evidence="5">Calx-beta domain-containing protein</fullName>
    </recommendedName>
</protein>
<dbReference type="Pfam" id="PF03160">
    <property type="entry name" value="Calx-beta"/>
    <property type="match status" value="1"/>
</dbReference>
<dbReference type="InterPro" id="IPR038081">
    <property type="entry name" value="CalX-like_sf"/>
</dbReference>
<gene>
    <name evidence="6" type="ORF">GCM10009105_31210</name>
</gene>
<dbReference type="Gene3D" id="2.60.40.2030">
    <property type="match status" value="1"/>
</dbReference>
<comment type="caution">
    <text evidence="6">The sequence shown here is derived from an EMBL/GenBank/DDBJ whole genome shotgun (WGS) entry which is preliminary data.</text>
</comment>
<keyword evidence="1" id="KW-0732">Signal</keyword>
<keyword evidence="4" id="KW-0325">Glycoprotein</keyword>
<dbReference type="InterPro" id="IPR013517">
    <property type="entry name" value="FG-GAP"/>
</dbReference>
<accession>A0ABN1IU89</accession>
<evidence type="ECO:0000313" key="6">
    <source>
        <dbReference type="EMBL" id="GAA0721147.1"/>
    </source>
</evidence>
<dbReference type="Proteomes" id="UP001501523">
    <property type="component" value="Unassembled WGS sequence"/>
</dbReference>
<keyword evidence="2" id="KW-0677">Repeat</keyword>
<sequence>MLFPVTRSGDLGYETVLNYHTLDGTALAGTDYSAASGTVTLPAGAGSAMIPVTLSPQAGGGANLTFQLQLDSGTGIGSAPSFAAQQTFATGVYPDSVTAADVNGDGKPDLIVANSGDNTLSVLLNTSAPGATTPSFAAQQTFYAGPTPSFVTAADVNGDGRPDLIVVGPSDKEVWVLLNTTAPGAATPSFAAPQFFLTGAGPTSVSVADVNGDGRPDLIVANGNDNTVSVLLNTTAPGAVTLHFAAQQTFAAGVYPASVTATDVNGDGKPDLIVANANDNTVSVLLNTTTPGAATPSFTAQRTFATGASPRAVTTADVNGDGKPDVIVANGLGGTVSVLLDTTATGATTPSFAAQQTILTGGSADSVIAADVNGDGKSDLIVANFGGTVSVLINTTPPGATTPSFATHQAFAAVSGLFSVTAADVNGDGKPDLIATNFNGNTVSVLINTTAPGAATPSFAAQQTSATTGSTPWSVTAADLNGDGKADLIVGSLSDNTVSVWLNTSAPGAATPSFAAQQTFATGLGPASVTVADVNGDGKPDLIVASNNDSTVSVLLNTTASGAATPSFAAQRTFATGLAPRAVTTADVNGDGKPDLIVANYNGGVSVLLNTTAPGAATPSFAAQQTFATGLGPASVTVADVNGDGKPDLIVANANDNTVSVLRNTTTSGATTPSFAAQQTFGTGTNPDSVTAADVNGDGKPDLIVANLSSNTVSVLLNTTAPGAATPSFAAQRLFAVGSGPVAVTAADVNGDGKPDLIVANANDNTVSVLLNTTAPGAATPSFAAQQTFATGLGPASVTTTDVNGDGKPDLIVVNSYSNTVSVLLNTQYQALFAGSPATGTIVHDYIFANGFE</sequence>
<dbReference type="InterPro" id="IPR028994">
    <property type="entry name" value="Integrin_alpha_N"/>
</dbReference>
<dbReference type="PANTHER" id="PTHR46580">
    <property type="entry name" value="SENSOR KINASE-RELATED"/>
    <property type="match status" value="1"/>
</dbReference>
<dbReference type="Gene3D" id="2.130.10.130">
    <property type="entry name" value="Integrin alpha, N-terminal"/>
    <property type="match status" value="2"/>
</dbReference>
<dbReference type="Pfam" id="PF13517">
    <property type="entry name" value="FG-GAP_3"/>
    <property type="match status" value="5"/>
</dbReference>
<dbReference type="EMBL" id="BAAAEU010000024">
    <property type="protein sequence ID" value="GAA0721147.1"/>
    <property type="molecule type" value="Genomic_DNA"/>
</dbReference>
<reference evidence="6 7" key="1">
    <citation type="journal article" date="2019" name="Int. J. Syst. Evol. Microbiol.">
        <title>The Global Catalogue of Microorganisms (GCM) 10K type strain sequencing project: providing services to taxonomists for standard genome sequencing and annotation.</title>
        <authorList>
            <consortium name="The Broad Institute Genomics Platform"/>
            <consortium name="The Broad Institute Genome Sequencing Center for Infectious Disease"/>
            <person name="Wu L."/>
            <person name="Ma J."/>
        </authorList>
    </citation>
    <scope>NUCLEOTIDE SEQUENCE [LARGE SCALE GENOMIC DNA]</scope>
    <source>
        <strain evidence="6 7">JCM 15421</strain>
    </source>
</reference>